<dbReference type="PRINTS" id="PR00071">
    <property type="entry name" value="HMGCOARDTASE"/>
</dbReference>
<evidence type="ECO:0000313" key="13">
    <source>
        <dbReference type="EMBL" id="KAE8708582.1"/>
    </source>
</evidence>
<dbReference type="EMBL" id="VEPZ02000940">
    <property type="protein sequence ID" value="KAE8708582.1"/>
    <property type="molecule type" value="Genomic_DNA"/>
</dbReference>
<evidence type="ECO:0000256" key="11">
    <source>
        <dbReference type="RuleBase" id="RU361219"/>
    </source>
</evidence>
<keyword evidence="8 11" id="KW-0560">Oxidoreductase</keyword>
<dbReference type="PANTHER" id="PTHR10572">
    <property type="entry name" value="3-HYDROXY-3-METHYLGLUTARYL-COENZYME A REDUCTASE"/>
    <property type="match status" value="1"/>
</dbReference>
<keyword evidence="4 11" id="KW-0812">Transmembrane</keyword>
<comment type="similarity">
    <text evidence="3 11">Belongs to the HMG-CoA reductase family.</text>
</comment>
<dbReference type="InterPro" id="IPR009029">
    <property type="entry name" value="HMG_CoA_Rdtase_sub-bd_dom_sf"/>
</dbReference>
<evidence type="ECO:0000256" key="1">
    <source>
        <dbReference type="ARBA" id="ARBA00004477"/>
    </source>
</evidence>
<dbReference type="Gene3D" id="3.90.770.10">
    <property type="entry name" value="3-hydroxy-3-methylglutaryl-coenzyme A Reductase, Chain A, domain 2"/>
    <property type="match status" value="1"/>
</dbReference>
<evidence type="ECO:0000256" key="3">
    <source>
        <dbReference type="ARBA" id="ARBA00007661"/>
    </source>
</evidence>
<dbReference type="GO" id="GO:0008299">
    <property type="term" value="P:isoprenoid biosynthetic process"/>
    <property type="evidence" value="ECO:0007669"/>
    <property type="project" value="UniProtKB-KW"/>
</dbReference>
<evidence type="ECO:0000256" key="6">
    <source>
        <dbReference type="ARBA" id="ARBA00022857"/>
    </source>
</evidence>
<dbReference type="GO" id="GO:0004420">
    <property type="term" value="F:hydroxymethylglutaryl-CoA reductase (NADPH) activity"/>
    <property type="evidence" value="ECO:0007669"/>
    <property type="project" value="UniProtKB-EC"/>
</dbReference>
<dbReference type="InterPro" id="IPR023074">
    <property type="entry name" value="HMG_CoA_Rdtase_cat_sf"/>
</dbReference>
<dbReference type="FunFam" id="3.90.770.10:FF:000001">
    <property type="entry name" value="3-hydroxy-3-methylglutaryl coenzyme A reductase"/>
    <property type="match status" value="1"/>
</dbReference>
<dbReference type="GO" id="GO:0015936">
    <property type="term" value="P:coenzyme A metabolic process"/>
    <property type="evidence" value="ECO:0007669"/>
    <property type="project" value="InterPro"/>
</dbReference>
<dbReference type="AlphaFoldDB" id="A0A6A3B023"/>
<dbReference type="FunFam" id="1.10.3270.10:FF:000002">
    <property type="entry name" value="3-hydroxy-3-methylglutaryl coenzyme A reductase"/>
    <property type="match status" value="1"/>
</dbReference>
<keyword evidence="14" id="KW-1185">Reference proteome</keyword>
<dbReference type="PROSITE" id="PS00066">
    <property type="entry name" value="HMG_COA_REDUCTASE_1"/>
    <property type="match status" value="1"/>
</dbReference>
<dbReference type="SUPFAM" id="SSF55035">
    <property type="entry name" value="NAD-binding domain of HMG-CoA reductase"/>
    <property type="match status" value="1"/>
</dbReference>
<keyword evidence="10" id="KW-0414">Isoprene biosynthesis</keyword>
<dbReference type="Proteomes" id="UP000436088">
    <property type="component" value="Unassembled WGS sequence"/>
</dbReference>
<dbReference type="InterPro" id="IPR009023">
    <property type="entry name" value="HMG_CoA_Rdtase_NAD(P)-bd_sf"/>
</dbReference>
<evidence type="ECO:0000256" key="5">
    <source>
        <dbReference type="ARBA" id="ARBA00022824"/>
    </source>
</evidence>
<comment type="pathway">
    <text evidence="2 11">Metabolic intermediate biosynthesis; (R)-mevalonate biosynthesis; (R)-mevalonate from acetyl-CoA: step 3/3.</text>
</comment>
<dbReference type="GO" id="GO:0005778">
    <property type="term" value="C:peroxisomal membrane"/>
    <property type="evidence" value="ECO:0007669"/>
    <property type="project" value="TreeGrafter"/>
</dbReference>
<dbReference type="InterPro" id="IPR023076">
    <property type="entry name" value="HMG_CoA_Rdtase_CS"/>
</dbReference>
<feature type="region of interest" description="Disordered" evidence="12">
    <location>
        <begin position="927"/>
        <end position="979"/>
    </location>
</feature>
<evidence type="ECO:0000313" key="14">
    <source>
        <dbReference type="Proteomes" id="UP000436088"/>
    </source>
</evidence>
<dbReference type="PANTHER" id="PTHR10572:SF44">
    <property type="entry name" value="3-HYDROXY-3-METHYLGLUTARYL-COENZYME A REDUCTASE 1"/>
    <property type="match status" value="1"/>
</dbReference>
<sequence length="1082" mass="119138">MEVRRRSSAKPVQSLKATKTISVEEDPTKASHALPLPSPLSVVTFSEIVAILAFVASFIYLLCFFGIDFVQSLLLQPSTDVWNSEDDDEETEDLLLKEDARKLRCGQTLDCSLPSLRSPAPIVNVQKVFDEKPVTVTTEEDEEIINSIMAGTTPSYSLESKLGDCKRAAAIRLEALQRLTGKSLSGLPLDGFDYDSILGQCCEMPIGYVQIPVGIAGPLLLNGREYSVPMATTEGCLVASTNRGSKAIHSSGGATSVLLKDGMTRAPAVRFGTEKRAADLKLYLEDPGNFDTLALLLTGIKCPIAGKNLYLRFTCSTGDAMGMNMVSKGVQNVLDFLQTDFPDMDVIGISAAVNWIEGRGKSVVCEAIIKGDVVKKVLKTSVESLVEHNMLKNLTGSAMAGALGGFNTHASNIVTALYIATGQDPAQNVESSHCITMMEAVNDGKDLHASVTMPSIEVGTVGGGTQLASQSACLNLLGVKGASKESPGANSRTLATIVAGAVLAGELSLMSALAAGQLVKSHMKYNRILLQDGSMVGLKGFFHGFSWITGCRVPCLELKTDLLKGCWQWNDKERGNVTLEIFQYWFEGKEFFEAIGGIGRGLIYLLYYSVQSAGKAGRDHAGDGCPELSLAEQVESCGGYSTISHCEHCSDIPSCWKYRGRLAVFGEMVWDRIRGEKVAFTIHTLKRKFTAFVLVSHCKSFESLDSRKGCRSGIWFLFSVVHYTSEMSEEVANLMKHLKFTEDESEDISPPRVVTDDDIMEMDKWIVARIIGYKRMDSEFKTLSDKQAIMKRTPWSFEGTFLAITHFDPSLSLEEFDFRPLGVWVRIYELPLGYMKIETAEKIGNRIGKTIAIDTRSGDGRMGDYLRVRVEIDCTKPLRRCAKMGVLANGEPRKCLLKVSPIKRLEESSTRRREGIIYVEWENKERSMTSSANSPLSNRVARSPRGRPWLPGRDLLHSSNSNQEDNSDPTDSFGTDNSLPRTFPGFFMVYERELLEETQQDQEPSARAMVGSSSSGKRKIGEPNKGKRKFKRANWQTVNISDYTLNFKVWTSVEEDPSELPEEDAGVTFVAAKAEVQPRQEP</sequence>
<feature type="compositionally biased region" description="Polar residues" evidence="12">
    <location>
        <begin position="957"/>
        <end position="979"/>
    </location>
</feature>
<evidence type="ECO:0000256" key="8">
    <source>
        <dbReference type="ARBA" id="ARBA00023002"/>
    </source>
</evidence>
<dbReference type="PROSITE" id="PS01192">
    <property type="entry name" value="HMG_COA_REDUCTASE_3"/>
    <property type="match status" value="1"/>
</dbReference>
<dbReference type="InterPro" id="IPR004554">
    <property type="entry name" value="HMG_CoA_Rdtase_eu_arc"/>
</dbReference>
<evidence type="ECO:0000256" key="2">
    <source>
        <dbReference type="ARBA" id="ARBA00005084"/>
    </source>
</evidence>
<evidence type="ECO:0000256" key="4">
    <source>
        <dbReference type="ARBA" id="ARBA00022692"/>
    </source>
</evidence>
<comment type="caution">
    <text evidence="13">The sequence shown here is derived from an EMBL/GenBank/DDBJ whole genome shotgun (WGS) entry which is preliminary data.</text>
</comment>
<dbReference type="Gene3D" id="3.30.70.420">
    <property type="entry name" value="Hydroxymethylglutaryl-CoA reductase, class I/II, NAD/NADP-binding domain"/>
    <property type="match status" value="1"/>
</dbReference>
<protein>
    <recommendedName>
        <fullName evidence="11">3-hydroxy-3-methylglutaryl coenzyme A reductase</fullName>
        <shortName evidence="11">HMG-CoA reductase</shortName>
        <ecNumber evidence="11">1.1.1.34</ecNumber>
    </recommendedName>
</protein>
<evidence type="ECO:0000256" key="12">
    <source>
        <dbReference type="SAM" id="MobiDB-lite"/>
    </source>
</evidence>
<feature type="region of interest" description="Disordered" evidence="12">
    <location>
        <begin position="997"/>
        <end position="1029"/>
    </location>
</feature>
<dbReference type="GO" id="GO:0005789">
    <property type="term" value="C:endoplasmic reticulum membrane"/>
    <property type="evidence" value="ECO:0007669"/>
    <property type="project" value="UniProtKB-SubCell"/>
</dbReference>
<organism evidence="13 14">
    <name type="scientific">Hibiscus syriacus</name>
    <name type="common">Rose of Sharon</name>
    <dbReference type="NCBI Taxonomy" id="106335"/>
    <lineage>
        <taxon>Eukaryota</taxon>
        <taxon>Viridiplantae</taxon>
        <taxon>Streptophyta</taxon>
        <taxon>Embryophyta</taxon>
        <taxon>Tracheophyta</taxon>
        <taxon>Spermatophyta</taxon>
        <taxon>Magnoliopsida</taxon>
        <taxon>eudicotyledons</taxon>
        <taxon>Gunneridae</taxon>
        <taxon>Pentapetalae</taxon>
        <taxon>rosids</taxon>
        <taxon>malvids</taxon>
        <taxon>Malvales</taxon>
        <taxon>Malvaceae</taxon>
        <taxon>Malvoideae</taxon>
        <taxon>Hibiscus</taxon>
    </lineage>
</organism>
<gene>
    <name evidence="13" type="ORF">F3Y22_tig00110338pilonHSYRG00171</name>
</gene>
<dbReference type="InterPro" id="IPR002202">
    <property type="entry name" value="HMG_CoA_Rdtase"/>
</dbReference>
<dbReference type="EC" id="1.1.1.34" evidence="11"/>
<evidence type="ECO:0000256" key="10">
    <source>
        <dbReference type="ARBA" id="ARBA00023229"/>
    </source>
</evidence>
<comment type="caution">
    <text evidence="11">Lacks conserved residue(s) required for the propagation of feature annotation.</text>
</comment>
<evidence type="ECO:0000256" key="9">
    <source>
        <dbReference type="ARBA" id="ARBA00023136"/>
    </source>
</evidence>
<dbReference type="Gene3D" id="1.10.3270.10">
    <property type="entry name" value="HMGR, N-terminal domain"/>
    <property type="match status" value="1"/>
</dbReference>
<accession>A0A6A3B023</accession>
<proteinExistence type="inferred from homology"/>
<evidence type="ECO:0000256" key="7">
    <source>
        <dbReference type="ARBA" id="ARBA00022989"/>
    </source>
</evidence>
<reference evidence="13" key="1">
    <citation type="submission" date="2019-09" db="EMBL/GenBank/DDBJ databases">
        <title>Draft genome information of white flower Hibiscus syriacus.</title>
        <authorList>
            <person name="Kim Y.-M."/>
        </authorList>
    </citation>
    <scope>NUCLEOTIDE SEQUENCE [LARGE SCALE GENOMIC DNA]</scope>
    <source>
        <strain evidence="13">YM2019G1</strain>
    </source>
</reference>
<dbReference type="NCBIfam" id="TIGR00533">
    <property type="entry name" value="HMG_CoA_R_NADP"/>
    <property type="match status" value="1"/>
</dbReference>
<feature type="compositionally biased region" description="Polar residues" evidence="12">
    <location>
        <begin position="928"/>
        <end position="937"/>
    </location>
</feature>
<dbReference type="SUPFAM" id="SSF56542">
    <property type="entry name" value="Substrate-binding domain of HMG-CoA reductase"/>
    <property type="match status" value="1"/>
</dbReference>
<dbReference type="PROSITE" id="PS50065">
    <property type="entry name" value="HMG_COA_REDUCTASE_4"/>
    <property type="match status" value="1"/>
</dbReference>
<keyword evidence="7 11" id="KW-1133">Transmembrane helix</keyword>
<feature type="transmembrane region" description="Helical" evidence="11">
    <location>
        <begin position="48"/>
        <end position="67"/>
    </location>
</feature>
<name>A0A6A3B023_HIBSY</name>
<dbReference type="CDD" id="cd00643">
    <property type="entry name" value="HMG-CoA_reductase_classI"/>
    <property type="match status" value="1"/>
</dbReference>
<comment type="catalytic activity">
    <reaction evidence="11">
        <text>(R)-mevalonate + 2 NADP(+) + CoA = (3S)-3-hydroxy-3-methylglutaryl-CoA + 2 NADPH + 2 H(+)</text>
        <dbReference type="Rhea" id="RHEA:15989"/>
        <dbReference type="ChEBI" id="CHEBI:15378"/>
        <dbReference type="ChEBI" id="CHEBI:36464"/>
        <dbReference type="ChEBI" id="CHEBI:43074"/>
        <dbReference type="ChEBI" id="CHEBI:57287"/>
        <dbReference type="ChEBI" id="CHEBI:57783"/>
        <dbReference type="ChEBI" id="CHEBI:58349"/>
        <dbReference type="EC" id="1.1.1.34"/>
    </reaction>
</comment>
<dbReference type="InterPro" id="IPR023282">
    <property type="entry name" value="HMG_CoA_Rdtase_N"/>
</dbReference>
<comment type="subcellular location">
    <subcellularLocation>
        <location evidence="1 11">Endoplasmic reticulum membrane</location>
        <topology evidence="1 11">Multi-pass membrane protein</topology>
    </subcellularLocation>
</comment>
<dbReference type="PROSITE" id="PS00318">
    <property type="entry name" value="HMG_COA_REDUCTASE_2"/>
    <property type="match status" value="1"/>
</dbReference>
<keyword evidence="6 11" id="KW-0521">NADP</keyword>
<keyword evidence="5 11" id="KW-0256">Endoplasmic reticulum</keyword>
<keyword evidence="9 11" id="KW-0472">Membrane</keyword>
<dbReference type="GO" id="GO:0016126">
    <property type="term" value="P:sterol biosynthetic process"/>
    <property type="evidence" value="ECO:0007669"/>
    <property type="project" value="TreeGrafter"/>
</dbReference>
<dbReference type="UniPathway" id="UPA00058">
    <property type="reaction ID" value="UER00103"/>
</dbReference>
<dbReference type="Pfam" id="PF00368">
    <property type="entry name" value="HMG-CoA_red"/>
    <property type="match status" value="1"/>
</dbReference>